<evidence type="ECO:0000256" key="5">
    <source>
        <dbReference type="ARBA" id="ARBA00023136"/>
    </source>
</evidence>
<comment type="caution">
    <text evidence="9">The sequence shown here is derived from an EMBL/GenBank/DDBJ whole genome shotgun (WGS) entry which is preliminary data.</text>
</comment>
<reference evidence="10" key="1">
    <citation type="submission" date="2018-05" db="EMBL/GenBank/DDBJ databases">
        <authorList>
            <person name="Nie L."/>
        </authorList>
    </citation>
    <scope>NUCLEOTIDE SEQUENCE [LARGE SCALE GENOMIC DNA]</scope>
    <source>
        <strain evidence="10">NL</strain>
    </source>
</reference>
<evidence type="ECO:0000256" key="3">
    <source>
        <dbReference type="ARBA" id="ARBA00022692"/>
    </source>
</evidence>
<feature type="transmembrane region" description="Helical" evidence="6">
    <location>
        <begin position="688"/>
        <end position="713"/>
    </location>
</feature>
<keyword evidence="10" id="KW-1185">Reference proteome</keyword>
<evidence type="ECO:0000256" key="2">
    <source>
        <dbReference type="ARBA" id="ARBA00022475"/>
    </source>
</evidence>
<organism evidence="9 10">
    <name type="scientific">Hymenobacter edaphi</name>
    <dbReference type="NCBI Taxonomy" id="2211146"/>
    <lineage>
        <taxon>Bacteria</taxon>
        <taxon>Pseudomonadati</taxon>
        <taxon>Bacteroidota</taxon>
        <taxon>Cytophagia</taxon>
        <taxon>Cytophagales</taxon>
        <taxon>Hymenobacteraceae</taxon>
        <taxon>Hymenobacter</taxon>
    </lineage>
</organism>
<evidence type="ECO:0000313" key="10">
    <source>
        <dbReference type="Proteomes" id="UP000248553"/>
    </source>
</evidence>
<dbReference type="PANTHER" id="PTHR30572">
    <property type="entry name" value="MEMBRANE COMPONENT OF TRANSPORTER-RELATED"/>
    <property type="match status" value="1"/>
</dbReference>
<dbReference type="RefSeq" id="WP_111477092.1">
    <property type="nucleotide sequence ID" value="NZ_QHKM01000001.1"/>
</dbReference>
<proteinExistence type="predicted"/>
<dbReference type="OrthoDB" id="5933722at2"/>
<feature type="transmembrane region" description="Helical" evidence="6">
    <location>
        <begin position="342"/>
        <end position="369"/>
    </location>
</feature>
<dbReference type="InterPro" id="IPR050250">
    <property type="entry name" value="Macrolide_Exporter_MacB"/>
</dbReference>
<feature type="transmembrane region" description="Helical" evidence="6">
    <location>
        <begin position="437"/>
        <end position="458"/>
    </location>
</feature>
<dbReference type="Pfam" id="PF12704">
    <property type="entry name" value="MacB_PCD"/>
    <property type="match status" value="1"/>
</dbReference>
<sequence>MLRHYLTVTVRNLLKHKLIAGINLFGLTTGLTCCLLILAYILHETSYDRRVPEAERIYRVTRDFYNPDGAATLQLSAVAPVVGPLLKNDFPQIEKITRLLLFSPVVVRHADRILTEDSLMFSEPAFLDMFAVRMLSGDARTALSEPNSLILEQSAARKYFGDQDPMNQELKLDGRIACKVTGVYQGLPENSHLHPAVLVSFSTLNDSTVYGERNLRTSWSNNAFHTYLQLPAGYDARQLEAQFPAFLDRHQPQNKRATDYVRPSKMTALQLQRLTDVHLHSNRADELEPNGDVNRVYIFGIIALFVLLIACINYMNLSTARAALRAKEVGVRKVVGAQRSEIILQFLGESVLITAVATGLAVGCTVLALPWLSRLAGTALPPQLLWQPAVLLGLLVLPLVVGVVSGLYPALFMSSFQPQQILKGFTKISGGLAFRRVLVVVQFVVSIGLLVSTAVVGLQLRYLRQAPLGYDRAQIVTLAYPLPLRPQYEAFGQALQQQAGVQALARSSRIPTGRLLDASDAAAGIGDSLRPTSANVKYLGIDEGFLPTYGIKLAAGRNFDPKAFPTDTLGFILNATAVRMIGWKSPAEAVGQAFRYGGVLGRVLGVTQDYHFESLHQPIVPMVMFLSSATSRSSYNYVSVKLAGGNVAGSLQHLERTWKEFLPDEPFTYTFLDESYAKLYQAELRQTLLFSIFAGIAILIACLGLFGLSSFAITQRVKEIGIRKVLGASTSTIVMLLSSDFMKLVLVAALLAFPLSWYVMHRWLQDFAYRINMPWWVFPLAGLAAAGVALATIVSQTVSVARANPVKSLRTE</sequence>
<feature type="transmembrane region" description="Helical" evidence="6">
    <location>
        <begin position="296"/>
        <end position="317"/>
    </location>
</feature>
<gene>
    <name evidence="9" type="ORF">DLM85_05765</name>
</gene>
<dbReference type="PANTHER" id="PTHR30572:SF18">
    <property type="entry name" value="ABC-TYPE MACROLIDE FAMILY EXPORT SYSTEM PERMEASE COMPONENT 2"/>
    <property type="match status" value="1"/>
</dbReference>
<comment type="subcellular location">
    <subcellularLocation>
        <location evidence="1">Cell membrane</location>
        <topology evidence="1">Multi-pass membrane protein</topology>
    </subcellularLocation>
</comment>
<keyword evidence="3 6" id="KW-0812">Transmembrane</keyword>
<name>A0A328BYY4_9BACT</name>
<evidence type="ECO:0000256" key="6">
    <source>
        <dbReference type="SAM" id="Phobius"/>
    </source>
</evidence>
<dbReference type="GO" id="GO:0022857">
    <property type="term" value="F:transmembrane transporter activity"/>
    <property type="evidence" value="ECO:0007669"/>
    <property type="project" value="TreeGrafter"/>
</dbReference>
<dbReference type="EMBL" id="QHKM01000001">
    <property type="protein sequence ID" value="RAK70348.1"/>
    <property type="molecule type" value="Genomic_DNA"/>
</dbReference>
<dbReference type="InterPro" id="IPR003838">
    <property type="entry name" value="ABC3_permease_C"/>
</dbReference>
<feature type="transmembrane region" description="Helical" evidence="6">
    <location>
        <begin position="21"/>
        <end position="42"/>
    </location>
</feature>
<feature type="domain" description="MacB-like periplasmic core" evidence="8">
    <location>
        <begin position="21"/>
        <end position="243"/>
    </location>
</feature>
<evidence type="ECO:0000256" key="1">
    <source>
        <dbReference type="ARBA" id="ARBA00004651"/>
    </source>
</evidence>
<feature type="transmembrane region" description="Helical" evidence="6">
    <location>
        <begin position="773"/>
        <end position="794"/>
    </location>
</feature>
<evidence type="ECO:0000313" key="9">
    <source>
        <dbReference type="EMBL" id="RAK70348.1"/>
    </source>
</evidence>
<dbReference type="InterPro" id="IPR025857">
    <property type="entry name" value="MacB_PCD"/>
</dbReference>
<protein>
    <submittedName>
        <fullName evidence="9">ABC transporter permease</fullName>
    </submittedName>
</protein>
<evidence type="ECO:0000259" key="8">
    <source>
        <dbReference type="Pfam" id="PF12704"/>
    </source>
</evidence>
<feature type="domain" description="ABC3 transporter permease C-terminal" evidence="7">
    <location>
        <begin position="692"/>
        <end position="805"/>
    </location>
</feature>
<dbReference type="Proteomes" id="UP000248553">
    <property type="component" value="Unassembled WGS sequence"/>
</dbReference>
<accession>A0A328BYY4</accession>
<keyword evidence="4 6" id="KW-1133">Transmembrane helix</keyword>
<evidence type="ECO:0000256" key="4">
    <source>
        <dbReference type="ARBA" id="ARBA00022989"/>
    </source>
</evidence>
<keyword evidence="2" id="KW-1003">Cell membrane</keyword>
<evidence type="ECO:0000259" key="7">
    <source>
        <dbReference type="Pfam" id="PF02687"/>
    </source>
</evidence>
<dbReference type="GO" id="GO:0005886">
    <property type="term" value="C:plasma membrane"/>
    <property type="evidence" value="ECO:0007669"/>
    <property type="project" value="UniProtKB-SubCell"/>
</dbReference>
<keyword evidence="5 6" id="KW-0472">Membrane</keyword>
<dbReference type="AlphaFoldDB" id="A0A328BYY4"/>
<dbReference type="Pfam" id="PF02687">
    <property type="entry name" value="FtsX"/>
    <property type="match status" value="2"/>
</dbReference>
<feature type="transmembrane region" description="Helical" evidence="6">
    <location>
        <begin position="725"/>
        <end position="753"/>
    </location>
</feature>
<feature type="transmembrane region" description="Helical" evidence="6">
    <location>
        <begin position="389"/>
        <end position="416"/>
    </location>
</feature>
<feature type="domain" description="ABC3 transporter permease C-terminal" evidence="7">
    <location>
        <begin position="301"/>
        <end position="418"/>
    </location>
</feature>